<dbReference type="EMBL" id="LSRS01000005">
    <property type="protein sequence ID" value="KAF1084688.1"/>
    <property type="molecule type" value="Genomic_DNA"/>
</dbReference>
<dbReference type="AlphaFoldDB" id="A0A9D3AYE5"/>
<dbReference type="RefSeq" id="WP_161822738.1">
    <property type="nucleotide sequence ID" value="NZ_LSRS01000005.1"/>
</dbReference>
<comment type="caution">
    <text evidence="2">The sequence shown here is derived from an EMBL/GenBank/DDBJ whole genome shotgun (WGS) entry which is preliminary data.</text>
</comment>
<sequence>MAALFLEILQKEFDFTEEDTKLMSRTLRQQNRTDRRYYFQNIKVREKKFINSLKQHYQALGSDGQKQWLDALLQSMLDRGGEPDLSDALVMKIIGPLTVYNQLRLKSESEGVKLKLLVNFGGMGTVIMLVGAITALVLYLLAR</sequence>
<dbReference type="OrthoDB" id="1806880at2"/>
<gene>
    <name evidence="2" type="ORF">SPSYN_02468</name>
</gene>
<reference evidence="2" key="1">
    <citation type="submission" date="2016-02" db="EMBL/GenBank/DDBJ databases">
        <title>Draft Genome Sequence of Sporotomaculum syntrophicum Strain FB, a Syntrophic Benzoate Degrader.</title>
        <authorList>
            <person name="Nobu M.K."/>
            <person name="Narihiro T."/>
            <person name="Qiu Y.-L."/>
            <person name="Ohashi A."/>
            <person name="Liu W.-T."/>
            <person name="Yuji S."/>
        </authorList>
    </citation>
    <scope>NUCLEOTIDE SEQUENCE</scope>
    <source>
        <strain evidence="2">FB</strain>
    </source>
</reference>
<feature type="transmembrane region" description="Helical" evidence="1">
    <location>
        <begin position="116"/>
        <end position="142"/>
    </location>
</feature>
<keyword evidence="1" id="KW-1133">Transmembrane helix</keyword>
<keyword evidence="1" id="KW-0812">Transmembrane</keyword>
<keyword evidence="3" id="KW-1185">Reference proteome</keyword>
<protein>
    <submittedName>
        <fullName evidence="2">Uncharacterized protein</fullName>
    </submittedName>
</protein>
<evidence type="ECO:0000256" key="1">
    <source>
        <dbReference type="SAM" id="Phobius"/>
    </source>
</evidence>
<proteinExistence type="predicted"/>
<keyword evidence="1" id="KW-0472">Membrane</keyword>
<name>A0A9D3AYE5_9FIRM</name>
<dbReference type="Proteomes" id="UP000798488">
    <property type="component" value="Unassembled WGS sequence"/>
</dbReference>
<evidence type="ECO:0000313" key="2">
    <source>
        <dbReference type="EMBL" id="KAF1084688.1"/>
    </source>
</evidence>
<accession>A0A9D3AYE5</accession>
<evidence type="ECO:0000313" key="3">
    <source>
        <dbReference type="Proteomes" id="UP000798488"/>
    </source>
</evidence>
<organism evidence="2 3">
    <name type="scientific">Sporotomaculum syntrophicum</name>
    <dbReference type="NCBI Taxonomy" id="182264"/>
    <lineage>
        <taxon>Bacteria</taxon>
        <taxon>Bacillati</taxon>
        <taxon>Bacillota</taxon>
        <taxon>Clostridia</taxon>
        <taxon>Eubacteriales</taxon>
        <taxon>Desulfallaceae</taxon>
        <taxon>Sporotomaculum</taxon>
    </lineage>
</organism>